<dbReference type="InterPro" id="IPR046347">
    <property type="entry name" value="bZIP_sf"/>
</dbReference>
<feature type="domain" description="BZIP" evidence="3">
    <location>
        <begin position="3"/>
        <end position="74"/>
    </location>
</feature>
<dbReference type="Gene3D" id="1.20.5.170">
    <property type="match status" value="1"/>
</dbReference>
<sequence>MAESDPKHLKIALSNRESAARSKAKKALHESELEDKVETLETQIDILTAELKLEKVITILLVTVCSYLIQQLNGEVRRLIEEASVQREEMSRLREEVSEYRRRESERMNANMLDQLNINQQFQEKPQQTNYNFE</sequence>
<evidence type="ECO:0000313" key="4">
    <source>
        <dbReference type="EMBL" id="KAH0929562.1"/>
    </source>
</evidence>
<keyword evidence="5" id="KW-1185">Reference proteome</keyword>
<evidence type="ECO:0000259" key="3">
    <source>
        <dbReference type="SMART" id="SM00338"/>
    </source>
</evidence>
<dbReference type="InterPro" id="IPR004827">
    <property type="entry name" value="bZIP"/>
</dbReference>
<organism evidence="4 5">
    <name type="scientific">Brassica napus</name>
    <name type="common">Rape</name>
    <dbReference type="NCBI Taxonomy" id="3708"/>
    <lineage>
        <taxon>Eukaryota</taxon>
        <taxon>Viridiplantae</taxon>
        <taxon>Streptophyta</taxon>
        <taxon>Embryophyta</taxon>
        <taxon>Tracheophyta</taxon>
        <taxon>Spermatophyta</taxon>
        <taxon>Magnoliopsida</taxon>
        <taxon>eudicotyledons</taxon>
        <taxon>Gunneridae</taxon>
        <taxon>Pentapetalae</taxon>
        <taxon>rosids</taxon>
        <taxon>malvids</taxon>
        <taxon>Brassicales</taxon>
        <taxon>Brassicaceae</taxon>
        <taxon>Brassiceae</taxon>
        <taxon>Brassica</taxon>
    </lineage>
</organism>
<dbReference type="Pfam" id="PF07716">
    <property type="entry name" value="bZIP_2"/>
    <property type="match status" value="1"/>
</dbReference>
<protein>
    <recommendedName>
        <fullName evidence="3">BZIP domain-containing protein</fullName>
    </recommendedName>
</protein>
<feature type="coiled-coil region" evidence="2">
    <location>
        <begin position="30"/>
        <end position="103"/>
    </location>
</feature>
<dbReference type="PANTHER" id="PTHR13690:SF137">
    <property type="entry name" value="BZIP DOMAIN-CONTAINING PROTEIN"/>
    <property type="match status" value="1"/>
</dbReference>
<dbReference type="SUPFAM" id="SSF57959">
    <property type="entry name" value="Leucine zipper domain"/>
    <property type="match status" value="1"/>
</dbReference>
<name>A0ABQ8DJL0_BRANA</name>
<dbReference type="PANTHER" id="PTHR13690">
    <property type="entry name" value="TRANSCRIPTION FACTOR POSF21-RELATED"/>
    <property type="match status" value="1"/>
</dbReference>
<evidence type="ECO:0000256" key="2">
    <source>
        <dbReference type="SAM" id="Coils"/>
    </source>
</evidence>
<gene>
    <name evidence="4" type="ORF">HID58_015289</name>
</gene>
<comment type="caution">
    <text evidence="4">The sequence shown here is derived from an EMBL/GenBank/DDBJ whole genome shotgun (WGS) entry which is preliminary data.</text>
</comment>
<accession>A0ABQ8DJL0</accession>
<dbReference type="SMART" id="SM00338">
    <property type="entry name" value="BRLZ"/>
    <property type="match status" value="1"/>
</dbReference>
<reference evidence="4 5" key="1">
    <citation type="submission" date="2021-05" db="EMBL/GenBank/DDBJ databases">
        <title>Genome Assembly of Synthetic Allotetraploid Brassica napus Reveals Homoeologous Exchanges between Subgenomes.</title>
        <authorList>
            <person name="Davis J.T."/>
        </authorList>
    </citation>
    <scope>NUCLEOTIDE SEQUENCE [LARGE SCALE GENOMIC DNA]</scope>
    <source>
        <strain evidence="5">cv. Da-Ae</strain>
        <tissue evidence="4">Seedling</tissue>
    </source>
</reference>
<keyword evidence="2" id="KW-0175">Coiled coil</keyword>
<comment type="subcellular location">
    <subcellularLocation>
        <location evidence="1">Nucleus</location>
    </subcellularLocation>
</comment>
<dbReference type="Proteomes" id="UP000824890">
    <property type="component" value="Unassembled WGS sequence"/>
</dbReference>
<evidence type="ECO:0000256" key="1">
    <source>
        <dbReference type="ARBA" id="ARBA00004123"/>
    </source>
</evidence>
<proteinExistence type="predicted"/>
<evidence type="ECO:0000313" key="5">
    <source>
        <dbReference type="Proteomes" id="UP000824890"/>
    </source>
</evidence>
<dbReference type="EMBL" id="JAGKQM010000004">
    <property type="protein sequence ID" value="KAH0929562.1"/>
    <property type="molecule type" value="Genomic_DNA"/>
</dbReference>